<dbReference type="Proteomes" id="UP000789342">
    <property type="component" value="Unassembled WGS sequence"/>
</dbReference>
<name>A0A9N9E3L1_9GLOM</name>
<keyword evidence="2" id="KW-1185">Reference proteome</keyword>
<protein>
    <submittedName>
        <fullName evidence="1">10302_t:CDS:1</fullName>
    </submittedName>
</protein>
<evidence type="ECO:0000313" key="2">
    <source>
        <dbReference type="Proteomes" id="UP000789342"/>
    </source>
</evidence>
<comment type="caution">
    <text evidence="1">The sequence shown here is derived from an EMBL/GenBank/DDBJ whole genome shotgun (WGS) entry which is preliminary data.</text>
</comment>
<feature type="non-terminal residue" evidence="1">
    <location>
        <position position="180"/>
    </location>
</feature>
<reference evidence="1" key="1">
    <citation type="submission" date="2021-06" db="EMBL/GenBank/DDBJ databases">
        <authorList>
            <person name="Kallberg Y."/>
            <person name="Tangrot J."/>
            <person name="Rosling A."/>
        </authorList>
    </citation>
    <scope>NUCLEOTIDE SEQUENCE</scope>
    <source>
        <strain evidence="1">CL551</strain>
    </source>
</reference>
<proteinExistence type="predicted"/>
<dbReference type="EMBL" id="CAJVPV010011632">
    <property type="protein sequence ID" value="CAG8662916.1"/>
    <property type="molecule type" value="Genomic_DNA"/>
</dbReference>
<organism evidence="1 2">
    <name type="scientific">Acaulospora morrowiae</name>
    <dbReference type="NCBI Taxonomy" id="94023"/>
    <lineage>
        <taxon>Eukaryota</taxon>
        <taxon>Fungi</taxon>
        <taxon>Fungi incertae sedis</taxon>
        <taxon>Mucoromycota</taxon>
        <taxon>Glomeromycotina</taxon>
        <taxon>Glomeromycetes</taxon>
        <taxon>Diversisporales</taxon>
        <taxon>Acaulosporaceae</taxon>
        <taxon>Acaulospora</taxon>
    </lineage>
</organism>
<evidence type="ECO:0000313" key="1">
    <source>
        <dbReference type="EMBL" id="CAG8662916.1"/>
    </source>
</evidence>
<dbReference type="AlphaFoldDB" id="A0A9N9E3L1"/>
<gene>
    <name evidence="1" type="ORF">AMORRO_LOCUS10485</name>
</gene>
<accession>A0A9N9E3L1</accession>
<sequence>MKSRSERKSSLGQIIAGSLRQTEIMLTLVYKSVKQTVFGSSEGGTNMMKVSSAGRLRTVVRYRTLYALRKNGREIDYRKGKKKKFGGKPACVGKGYVPQLHFLLWASIMCSQTRSIKHFRKAVKLICYLINPSVLQPEQWAGHLAFSRNGIWSNPDLRRSSKRDIHCHVLPRFVRLSSDS</sequence>